<dbReference type="SUPFAM" id="SSF55129">
    <property type="entry name" value="Ribosomal protein L30p/L7e"/>
    <property type="match status" value="1"/>
</dbReference>
<evidence type="ECO:0000256" key="1">
    <source>
        <dbReference type="ARBA" id="ARBA00007594"/>
    </source>
</evidence>
<dbReference type="HAMAP" id="MF_01371_B">
    <property type="entry name" value="Ribosomal_uL30_B"/>
    <property type="match status" value="1"/>
</dbReference>
<dbReference type="Gene3D" id="3.30.1390.20">
    <property type="entry name" value="Ribosomal protein L30, ferredoxin-like fold domain"/>
    <property type="match status" value="1"/>
</dbReference>
<dbReference type="Pfam" id="PF00327">
    <property type="entry name" value="Ribosomal_L30"/>
    <property type="match status" value="1"/>
</dbReference>
<reference evidence="9" key="1">
    <citation type="journal article" date="2019" name="Int. J. Syst. Evol. Microbiol.">
        <title>The Global Catalogue of Microorganisms (GCM) 10K type strain sequencing project: providing services to taxonomists for standard genome sequencing and annotation.</title>
        <authorList>
            <consortium name="The Broad Institute Genomics Platform"/>
            <consortium name="The Broad Institute Genome Sequencing Center for Infectious Disease"/>
            <person name="Wu L."/>
            <person name="Ma J."/>
        </authorList>
    </citation>
    <scope>NUCLEOTIDE SEQUENCE [LARGE SCALE GENOMIC DNA]</scope>
    <source>
        <strain evidence="9">IBRC-M 10908</strain>
    </source>
</reference>
<evidence type="ECO:0000313" key="9">
    <source>
        <dbReference type="Proteomes" id="UP001595823"/>
    </source>
</evidence>
<name>A0ABV8TYG2_9ACTN</name>
<proteinExistence type="inferred from homology"/>
<keyword evidence="9" id="KW-1185">Reference proteome</keyword>
<dbReference type="PANTHER" id="PTHR15892">
    <property type="entry name" value="MITOCHONDRIAL RIBOSOMAL PROTEIN L30"/>
    <property type="match status" value="1"/>
</dbReference>
<dbReference type="PIRSF" id="PIRSF002211">
    <property type="entry name" value="Ribosomal_L30_bac-type"/>
    <property type="match status" value="1"/>
</dbReference>
<dbReference type="CDD" id="cd01658">
    <property type="entry name" value="Ribosomal_L30"/>
    <property type="match status" value="1"/>
</dbReference>
<evidence type="ECO:0000259" key="7">
    <source>
        <dbReference type="Pfam" id="PF00327"/>
    </source>
</evidence>
<keyword evidence="4 5" id="KW-0687">Ribonucleoprotein</keyword>
<evidence type="ECO:0000256" key="5">
    <source>
        <dbReference type="HAMAP-Rule" id="MF_01371"/>
    </source>
</evidence>
<evidence type="ECO:0000256" key="2">
    <source>
        <dbReference type="ARBA" id="ARBA00011838"/>
    </source>
</evidence>
<protein>
    <recommendedName>
        <fullName evidence="5">Large ribosomal subunit protein uL30</fullName>
    </recommendedName>
</protein>
<accession>A0ABV8TYG2</accession>
<evidence type="ECO:0000313" key="8">
    <source>
        <dbReference type="EMBL" id="MFC4335727.1"/>
    </source>
</evidence>
<dbReference type="Proteomes" id="UP001595823">
    <property type="component" value="Unassembled WGS sequence"/>
</dbReference>
<evidence type="ECO:0000256" key="3">
    <source>
        <dbReference type="ARBA" id="ARBA00022980"/>
    </source>
</evidence>
<dbReference type="NCBIfam" id="TIGR01308">
    <property type="entry name" value="rpmD_bact"/>
    <property type="match status" value="1"/>
</dbReference>
<feature type="domain" description="Large ribosomal subunit protein uL30-like ferredoxin-like fold" evidence="7">
    <location>
        <begin position="4"/>
        <end position="54"/>
    </location>
</feature>
<dbReference type="InterPro" id="IPR036919">
    <property type="entry name" value="Ribo_uL30_ferredoxin-like_sf"/>
</dbReference>
<organism evidence="8 9">
    <name type="scientific">Salininema proteolyticum</name>
    <dbReference type="NCBI Taxonomy" id="1607685"/>
    <lineage>
        <taxon>Bacteria</taxon>
        <taxon>Bacillati</taxon>
        <taxon>Actinomycetota</taxon>
        <taxon>Actinomycetes</taxon>
        <taxon>Glycomycetales</taxon>
        <taxon>Glycomycetaceae</taxon>
        <taxon>Salininema</taxon>
    </lineage>
</organism>
<dbReference type="PROSITE" id="PS00634">
    <property type="entry name" value="RIBOSOMAL_L30"/>
    <property type="match status" value="1"/>
</dbReference>
<dbReference type="EMBL" id="JBHSDK010000015">
    <property type="protein sequence ID" value="MFC4335727.1"/>
    <property type="molecule type" value="Genomic_DNA"/>
</dbReference>
<comment type="subunit">
    <text evidence="2 5">Part of the 50S ribosomal subunit.</text>
</comment>
<comment type="similarity">
    <text evidence="1 5 6">Belongs to the universal ribosomal protein uL30 family.</text>
</comment>
<dbReference type="GO" id="GO:0005840">
    <property type="term" value="C:ribosome"/>
    <property type="evidence" value="ECO:0007669"/>
    <property type="project" value="UniProtKB-KW"/>
</dbReference>
<dbReference type="InterPro" id="IPR005996">
    <property type="entry name" value="Ribosomal_uL30_bac-type"/>
</dbReference>
<dbReference type="PANTHER" id="PTHR15892:SF2">
    <property type="entry name" value="LARGE RIBOSOMAL SUBUNIT PROTEIN UL30M"/>
    <property type="match status" value="1"/>
</dbReference>
<gene>
    <name evidence="5 8" type="primary">rpmD</name>
    <name evidence="8" type="ORF">ACFPET_10995</name>
</gene>
<evidence type="ECO:0000256" key="4">
    <source>
        <dbReference type="ARBA" id="ARBA00023274"/>
    </source>
</evidence>
<evidence type="ECO:0000256" key="6">
    <source>
        <dbReference type="RuleBase" id="RU003734"/>
    </source>
</evidence>
<dbReference type="InterPro" id="IPR016082">
    <property type="entry name" value="Ribosomal_uL30_ferredoxin-like"/>
</dbReference>
<comment type="caution">
    <text evidence="8">The sequence shown here is derived from an EMBL/GenBank/DDBJ whole genome shotgun (WGS) entry which is preliminary data.</text>
</comment>
<sequence length="61" mass="6857">MAELKITQTRSLINRTPKQRGTIKALGLHRIRHSVVRPDTPEVRGMIAVVSHMVDVEEVAN</sequence>
<dbReference type="RefSeq" id="WP_380620876.1">
    <property type="nucleotide sequence ID" value="NZ_JBHSDK010000015.1"/>
</dbReference>
<dbReference type="InterPro" id="IPR018038">
    <property type="entry name" value="Ribosomal_uL30_CS"/>
</dbReference>
<keyword evidence="3 5" id="KW-0689">Ribosomal protein</keyword>